<keyword evidence="5" id="KW-0325">Glycoprotein</keyword>
<keyword evidence="7" id="KW-0418">Kinase</keyword>
<sequence length="221" mass="23882">MMDNHGSVLTGCSTTCNNDTTTTVIIDTNKCFGINCCQTTIPRYLKSYRMNLTGLESQLAEDGGCGSAFLVDKNLYDNGSISRQSSAGEGSSYVPTSLLWTLSDHDKDRLTCCDGHGGRGYKPTSSVIVDLGNGTSVDTWGCSNYVGNPYLVDGCAVREYKEDYDPVVTEECARCQNRGGYCGDDPIYDVDGLLYKSNFICYGASKISLGVILGNVFSLFL</sequence>
<evidence type="ECO:0000259" key="6">
    <source>
        <dbReference type="Pfam" id="PF08488"/>
    </source>
</evidence>
<accession>A0A2U1L2Y7</accession>
<dbReference type="GO" id="GO:0004674">
    <property type="term" value="F:protein serine/threonine kinase activity"/>
    <property type="evidence" value="ECO:0007669"/>
    <property type="project" value="UniProtKB-KW"/>
</dbReference>
<evidence type="ECO:0000256" key="4">
    <source>
        <dbReference type="ARBA" id="ARBA00023157"/>
    </source>
</evidence>
<dbReference type="Pfam" id="PF08488">
    <property type="entry name" value="WAK"/>
    <property type="match status" value="1"/>
</dbReference>
<comment type="caution">
    <text evidence="7">The sequence shown here is derived from an EMBL/GenBank/DDBJ whole genome shotgun (WGS) entry which is preliminary data.</text>
</comment>
<evidence type="ECO:0000256" key="3">
    <source>
        <dbReference type="ARBA" id="ARBA00022679"/>
    </source>
</evidence>
<proteinExistence type="predicted"/>
<dbReference type="OrthoDB" id="1734675at2759"/>
<evidence type="ECO:0000256" key="2">
    <source>
        <dbReference type="ARBA" id="ARBA00022527"/>
    </source>
</evidence>
<evidence type="ECO:0000313" key="8">
    <source>
        <dbReference type="Proteomes" id="UP000245207"/>
    </source>
</evidence>
<feature type="domain" description="Wall-associated receptor kinase" evidence="6">
    <location>
        <begin position="30"/>
        <end position="106"/>
    </location>
</feature>
<name>A0A2U1L2Y7_ARTAN</name>
<keyword evidence="4" id="KW-1015">Disulfide bond</keyword>
<dbReference type="EMBL" id="PKPP01011856">
    <property type="protein sequence ID" value="PWA43372.1"/>
    <property type="molecule type" value="Genomic_DNA"/>
</dbReference>
<comment type="subcellular location">
    <subcellularLocation>
        <location evidence="1">Membrane</location>
        <topology evidence="1">Single-pass type I membrane protein</topology>
    </subcellularLocation>
</comment>
<dbReference type="AlphaFoldDB" id="A0A2U1L2Y7"/>
<reference evidence="7 8" key="1">
    <citation type="journal article" date="2018" name="Mol. Plant">
        <title>The genome of Artemisia annua provides insight into the evolution of Asteraceae family and artemisinin biosynthesis.</title>
        <authorList>
            <person name="Shen Q."/>
            <person name="Zhang L."/>
            <person name="Liao Z."/>
            <person name="Wang S."/>
            <person name="Yan T."/>
            <person name="Shi P."/>
            <person name="Liu M."/>
            <person name="Fu X."/>
            <person name="Pan Q."/>
            <person name="Wang Y."/>
            <person name="Lv Z."/>
            <person name="Lu X."/>
            <person name="Zhang F."/>
            <person name="Jiang W."/>
            <person name="Ma Y."/>
            <person name="Chen M."/>
            <person name="Hao X."/>
            <person name="Li L."/>
            <person name="Tang Y."/>
            <person name="Lv G."/>
            <person name="Zhou Y."/>
            <person name="Sun X."/>
            <person name="Brodelius P.E."/>
            <person name="Rose J.K.C."/>
            <person name="Tang K."/>
        </authorList>
    </citation>
    <scope>NUCLEOTIDE SEQUENCE [LARGE SCALE GENOMIC DNA]</scope>
    <source>
        <strain evidence="8">cv. Huhao1</strain>
        <tissue evidence="7">Leaf</tissue>
    </source>
</reference>
<protein>
    <submittedName>
        <fullName evidence="7">Wall-associated kinase family protein</fullName>
    </submittedName>
</protein>
<dbReference type="GO" id="GO:0016020">
    <property type="term" value="C:membrane"/>
    <property type="evidence" value="ECO:0007669"/>
    <property type="project" value="UniProtKB-SubCell"/>
</dbReference>
<organism evidence="7 8">
    <name type="scientific">Artemisia annua</name>
    <name type="common">Sweet wormwood</name>
    <dbReference type="NCBI Taxonomy" id="35608"/>
    <lineage>
        <taxon>Eukaryota</taxon>
        <taxon>Viridiplantae</taxon>
        <taxon>Streptophyta</taxon>
        <taxon>Embryophyta</taxon>
        <taxon>Tracheophyta</taxon>
        <taxon>Spermatophyta</taxon>
        <taxon>Magnoliopsida</taxon>
        <taxon>eudicotyledons</taxon>
        <taxon>Gunneridae</taxon>
        <taxon>Pentapetalae</taxon>
        <taxon>asterids</taxon>
        <taxon>campanulids</taxon>
        <taxon>Asterales</taxon>
        <taxon>Asteraceae</taxon>
        <taxon>Asteroideae</taxon>
        <taxon>Anthemideae</taxon>
        <taxon>Artemisiinae</taxon>
        <taxon>Artemisia</taxon>
    </lineage>
</organism>
<evidence type="ECO:0000313" key="7">
    <source>
        <dbReference type="EMBL" id="PWA43372.1"/>
    </source>
</evidence>
<dbReference type="PANTHER" id="PTHR33491">
    <property type="entry name" value="OSJNBA0016N04.9 PROTEIN"/>
    <property type="match status" value="1"/>
</dbReference>
<dbReference type="Proteomes" id="UP000245207">
    <property type="component" value="Unassembled WGS sequence"/>
</dbReference>
<keyword evidence="2" id="KW-0723">Serine/threonine-protein kinase</keyword>
<keyword evidence="3" id="KW-0808">Transferase</keyword>
<dbReference type="InterPro" id="IPR013695">
    <property type="entry name" value="WAK"/>
</dbReference>
<gene>
    <name evidence="7" type="ORF">CTI12_AA522230</name>
</gene>
<keyword evidence="8" id="KW-1185">Reference proteome</keyword>
<evidence type="ECO:0000256" key="5">
    <source>
        <dbReference type="ARBA" id="ARBA00023180"/>
    </source>
</evidence>
<evidence type="ECO:0000256" key="1">
    <source>
        <dbReference type="ARBA" id="ARBA00004479"/>
    </source>
</evidence>